<proteinExistence type="predicted"/>
<dbReference type="Proteomes" id="UP001163835">
    <property type="component" value="Unassembled WGS sequence"/>
</dbReference>
<evidence type="ECO:0000313" key="2">
    <source>
        <dbReference type="Proteomes" id="UP001163835"/>
    </source>
</evidence>
<accession>A0ACC1TUB8</accession>
<comment type="caution">
    <text evidence="1">The sequence shown here is derived from an EMBL/GenBank/DDBJ whole genome shotgun (WGS) entry which is preliminary data.</text>
</comment>
<sequence>MPTDKQDQNFTTDFLHATAKATTTAANVVIEIQLIATRGSPLETILSFHSTCIMNLLTYRAACCLFPQLTLEENMTLLIDLVSPLIEIQDTAVRKYGMRDFTILHQAPISMAYNANSALTFLRPHHAGNKHCFKIDFEHLGEVAPKPDYIEANMWGLAYLLKFNTMVLSQIDIPSAVPLLAFTQDLISINRYIEMLNDSDKNINVHLMNVHILMQVV</sequence>
<evidence type="ECO:0000313" key="1">
    <source>
        <dbReference type="EMBL" id="KAJ3807936.1"/>
    </source>
</evidence>
<protein>
    <submittedName>
        <fullName evidence="1">Uncharacterized protein</fullName>
    </submittedName>
</protein>
<gene>
    <name evidence="1" type="ORF">F5876DRAFT_79244</name>
</gene>
<dbReference type="EMBL" id="MU795262">
    <property type="protein sequence ID" value="KAJ3807936.1"/>
    <property type="molecule type" value="Genomic_DNA"/>
</dbReference>
<name>A0ACC1TUB8_9AGAR</name>
<organism evidence="1 2">
    <name type="scientific">Lentinula aff. lateritia</name>
    <dbReference type="NCBI Taxonomy" id="2804960"/>
    <lineage>
        <taxon>Eukaryota</taxon>
        <taxon>Fungi</taxon>
        <taxon>Dikarya</taxon>
        <taxon>Basidiomycota</taxon>
        <taxon>Agaricomycotina</taxon>
        <taxon>Agaricomycetes</taxon>
        <taxon>Agaricomycetidae</taxon>
        <taxon>Agaricales</taxon>
        <taxon>Marasmiineae</taxon>
        <taxon>Omphalotaceae</taxon>
        <taxon>Lentinula</taxon>
    </lineage>
</organism>
<reference evidence="1" key="1">
    <citation type="submission" date="2022-09" db="EMBL/GenBank/DDBJ databases">
        <title>A Global Phylogenomic Analysis of the Shiitake Genus Lentinula.</title>
        <authorList>
            <consortium name="DOE Joint Genome Institute"/>
            <person name="Sierra-Patev S."/>
            <person name="Min B."/>
            <person name="Naranjo-Ortiz M."/>
            <person name="Looney B."/>
            <person name="Konkel Z."/>
            <person name="Slot J.C."/>
            <person name="Sakamoto Y."/>
            <person name="Steenwyk J.L."/>
            <person name="Rokas A."/>
            <person name="Carro J."/>
            <person name="Camarero S."/>
            <person name="Ferreira P."/>
            <person name="Molpeceres G."/>
            <person name="Ruiz-Duenas F.J."/>
            <person name="Serrano A."/>
            <person name="Henrissat B."/>
            <person name="Drula E."/>
            <person name="Hughes K.W."/>
            <person name="Mata J.L."/>
            <person name="Ishikawa N.K."/>
            <person name="Vargas-Isla R."/>
            <person name="Ushijima S."/>
            <person name="Smith C.A."/>
            <person name="Ahrendt S."/>
            <person name="Andreopoulos W."/>
            <person name="He G."/>
            <person name="Labutti K."/>
            <person name="Lipzen A."/>
            <person name="Ng V."/>
            <person name="Riley R."/>
            <person name="Sandor L."/>
            <person name="Barry K."/>
            <person name="Martinez A.T."/>
            <person name="Xiao Y."/>
            <person name="Gibbons J.G."/>
            <person name="Terashima K."/>
            <person name="Grigoriev I.V."/>
            <person name="Hibbett D.S."/>
        </authorList>
    </citation>
    <scope>NUCLEOTIDE SEQUENCE</scope>
    <source>
        <strain evidence="1">TMI1499</strain>
    </source>
</reference>
<keyword evidence="2" id="KW-1185">Reference proteome</keyword>